<dbReference type="RefSeq" id="WP_113034653.1">
    <property type="nucleotide sequence ID" value="NZ_QMFB01000023.1"/>
</dbReference>
<keyword evidence="2" id="KW-1185">Reference proteome</keyword>
<dbReference type="Proteomes" id="UP000250369">
    <property type="component" value="Unassembled WGS sequence"/>
</dbReference>
<name>A0A329M6G0_9BACL</name>
<evidence type="ECO:0000313" key="1">
    <source>
        <dbReference type="EMBL" id="RAV15534.1"/>
    </source>
</evidence>
<dbReference type="InterPro" id="IPR015064">
    <property type="entry name" value="Sda"/>
</dbReference>
<dbReference type="OrthoDB" id="2933732at2"/>
<dbReference type="InterPro" id="IPR036916">
    <property type="entry name" value="Sda_sf"/>
</dbReference>
<dbReference type="AlphaFoldDB" id="A0A329M6G0"/>
<dbReference type="Pfam" id="PF08970">
    <property type="entry name" value="Sda"/>
    <property type="match status" value="1"/>
</dbReference>
<proteinExistence type="predicted"/>
<reference evidence="1 2" key="1">
    <citation type="journal article" date="2009" name="Int. J. Syst. Evol. Microbiol.">
        <title>Paenibacillus contaminans sp. nov., isolated from a contaminated laboratory plate.</title>
        <authorList>
            <person name="Chou J.H."/>
            <person name="Lee J.H."/>
            <person name="Lin M.C."/>
            <person name="Chang P.S."/>
            <person name="Arun A.B."/>
            <person name="Young C.C."/>
            <person name="Chen W.M."/>
        </authorList>
    </citation>
    <scope>NUCLEOTIDE SEQUENCE [LARGE SCALE GENOMIC DNA]</scope>
    <source>
        <strain evidence="1 2">CKOBP-6</strain>
    </source>
</reference>
<dbReference type="SUPFAM" id="SSF100985">
    <property type="entry name" value="Sporulation inhibitor Sda"/>
    <property type="match status" value="1"/>
</dbReference>
<protein>
    <submittedName>
        <fullName evidence="1">Sporulation histidine kinase inhibitor Sda</fullName>
    </submittedName>
</protein>
<gene>
    <name evidence="1" type="ORF">DQG23_29565</name>
</gene>
<comment type="caution">
    <text evidence="1">The sequence shown here is derived from an EMBL/GenBank/DDBJ whole genome shotgun (WGS) entry which is preliminary data.</text>
</comment>
<evidence type="ECO:0000313" key="2">
    <source>
        <dbReference type="Proteomes" id="UP000250369"/>
    </source>
</evidence>
<organism evidence="1 2">
    <name type="scientific">Paenibacillus contaminans</name>
    <dbReference type="NCBI Taxonomy" id="450362"/>
    <lineage>
        <taxon>Bacteria</taxon>
        <taxon>Bacillati</taxon>
        <taxon>Bacillota</taxon>
        <taxon>Bacilli</taxon>
        <taxon>Bacillales</taxon>
        <taxon>Paenibacillaceae</taxon>
        <taxon>Paenibacillus</taxon>
    </lineage>
</organism>
<dbReference type="EMBL" id="QMFB01000023">
    <property type="protein sequence ID" value="RAV15534.1"/>
    <property type="molecule type" value="Genomic_DNA"/>
</dbReference>
<dbReference type="Gene3D" id="1.10.287.1100">
    <property type="entry name" value="Sporulation inhibitor A"/>
    <property type="match status" value="1"/>
</dbReference>
<sequence length="50" mass="5868">MQVLSNEALIHVYNQAVEQKLDADFIHLLQEEMRKRQLDFRSGGIPNQRS</sequence>
<accession>A0A329M6G0</accession>